<evidence type="ECO:0000313" key="3">
    <source>
        <dbReference type="Proteomes" id="UP000244929"/>
    </source>
</evidence>
<sequence>MREGLFREGHKEDAKFREAFSIKRKMRQARRGFLHLRCKKRILTPGFTINQDVLSQGEGSQDGIHHIYRDANLNSPPPRAPDQSGQAISQGEGSRNVLTRI</sequence>
<dbReference type="Proteomes" id="UP000244929">
    <property type="component" value="Chromosome"/>
</dbReference>
<evidence type="ECO:0000256" key="1">
    <source>
        <dbReference type="SAM" id="MobiDB-lite"/>
    </source>
</evidence>
<accession>A0A2S1R264</accession>
<protein>
    <submittedName>
        <fullName evidence="2">Uncharacterized protein</fullName>
    </submittedName>
</protein>
<feature type="compositionally biased region" description="Polar residues" evidence="1">
    <location>
        <begin position="83"/>
        <end position="101"/>
    </location>
</feature>
<keyword evidence="3" id="KW-1185">Reference proteome</keyword>
<evidence type="ECO:0000313" key="2">
    <source>
        <dbReference type="EMBL" id="AWH86676.1"/>
    </source>
</evidence>
<name>A0A2S1R264_9FLAO</name>
<proteinExistence type="predicted"/>
<dbReference type="EMBL" id="CP029186">
    <property type="protein sequence ID" value="AWH86676.1"/>
    <property type="molecule type" value="Genomic_DNA"/>
</dbReference>
<reference evidence="2 3" key="1">
    <citation type="submission" date="2018-04" db="EMBL/GenBank/DDBJ databases">
        <title>Genome sequencing of Flavobacterium sp. HYN0059.</title>
        <authorList>
            <person name="Yi H."/>
            <person name="Baek C."/>
        </authorList>
    </citation>
    <scope>NUCLEOTIDE SEQUENCE [LARGE SCALE GENOMIC DNA]</scope>
    <source>
        <strain evidence="2 3">HYN0059</strain>
    </source>
</reference>
<dbReference type="AlphaFoldDB" id="A0A2S1R264"/>
<gene>
    <name evidence="2" type="ORF">HYN59_16885</name>
</gene>
<dbReference type="KEGG" id="falb:HYN59_16885"/>
<feature type="region of interest" description="Disordered" evidence="1">
    <location>
        <begin position="71"/>
        <end position="101"/>
    </location>
</feature>
<organism evidence="2 3">
    <name type="scientific">Flavobacterium album</name>
    <dbReference type="NCBI Taxonomy" id="2175091"/>
    <lineage>
        <taxon>Bacteria</taxon>
        <taxon>Pseudomonadati</taxon>
        <taxon>Bacteroidota</taxon>
        <taxon>Flavobacteriia</taxon>
        <taxon>Flavobacteriales</taxon>
        <taxon>Flavobacteriaceae</taxon>
        <taxon>Flavobacterium</taxon>
    </lineage>
</organism>